<reference evidence="3" key="1">
    <citation type="journal article" date="2019" name="Int. J. Syst. Evol. Microbiol.">
        <title>The Global Catalogue of Microorganisms (GCM) 10K type strain sequencing project: providing services to taxonomists for standard genome sequencing and annotation.</title>
        <authorList>
            <consortium name="The Broad Institute Genomics Platform"/>
            <consortium name="The Broad Institute Genome Sequencing Center for Infectious Disease"/>
            <person name="Wu L."/>
            <person name="Ma J."/>
        </authorList>
    </citation>
    <scope>NUCLEOTIDE SEQUENCE [LARGE SCALE GENOMIC DNA]</scope>
    <source>
        <strain evidence="3">JCM 9458</strain>
    </source>
</reference>
<name>A0ABP6T810_9ACTN</name>
<dbReference type="EMBL" id="BAAAYN010000049">
    <property type="protein sequence ID" value="GAA3395621.1"/>
    <property type="molecule type" value="Genomic_DNA"/>
</dbReference>
<feature type="compositionally biased region" description="Basic and acidic residues" evidence="1">
    <location>
        <begin position="1"/>
        <end position="15"/>
    </location>
</feature>
<proteinExistence type="predicted"/>
<dbReference type="Proteomes" id="UP001501676">
    <property type="component" value="Unassembled WGS sequence"/>
</dbReference>
<accession>A0ABP6T810</accession>
<gene>
    <name evidence="2" type="ORF">GCM10020369_69370</name>
</gene>
<protein>
    <submittedName>
        <fullName evidence="2">Uncharacterized protein</fullName>
    </submittedName>
</protein>
<evidence type="ECO:0000313" key="2">
    <source>
        <dbReference type="EMBL" id="GAA3395621.1"/>
    </source>
</evidence>
<feature type="region of interest" description="Disordered" evidence="1">
    <location>
        <begin position="1"/>
        <end position="27"/>
    </location>
</feature>
<comment type="caution">
    <text evidence="2">The sequence shown here is derived from an EMBL/GenBank/DDBJ whole genome shotgun (WGS) entry which is preliminary data.</text>
</comment>
<keyword evidence="3" id="KW-1185">Reference proteome</keyword>
<organism evidence="2 3">
    <name type="scientific">Cryptosporangium minutisporangium</name>
    <dbReference type="NCBI Taxonomy" id="113569"/>
    <lineage>
        <taxon>Bacteria</taxon>
        <taxon>Bacillati</taxon>
        <taxon>Actinomycetota</taxon>
        <taxon>Actinomycetes</taxon>
        <taxon>Cryptosporangiales</taxon>
        <taxon>Cryptosporangiaceae</taxon>
        <taxon>Cryptosporangium</taxon>
    </lineage>
</organism>
<evidence type="ECO:0000313" key="3">
    <source>
        <dbReference type="Proteomes" id="UP001501676"/>
    </source>
</evidence>
<evidence type="ECO:0000256" key="1">
    <source>
        <dbReference type="SAM" id="MobiDB-lite"/>
    </source>
</evidence>
<sequence length="55" mass="5867">MNDETTEHLGHEKGGRPGQPGANVRNGTRAKTVRTPALNAFAIAFGDRFPAAEAY</sequence>